<evidence type="ECO:0000259" key="11">
    <source>
        <dbReference type="Pfam" id="PF00535"/>
    </source>
</evidence>
<dbReference type="Gene3D" id="3.90.550.10">
    <property type="entry name" value="Spore Coat Polysaccharide Biosynthesis Protein SpsA, Chain A"/>
    <property type="match status" value="1"/>
</dbReference>
<sequence>MGAHVNDLEVSVVVPARNAARWLAECLESIRAERPREIIVVDGCSTDNTVEIARSMGARVISDEGRGLPAARMLGVENACSDLVALIDADVVLPPGALGGLLDEFKACGYDGLQFGLVSEADGPGYWGAALAWHHVHSRVRSWFGVCATLMRRKVLLSVAFDDTFRSGEDIELRIRLEEAGYRLGVSSITAVRHRFMDTFGAARDQWLQDGAGLARTVRKHPGRAGWLVLLPLLATVRGAGLSLLHAPRFLAYWACFLVYNYRSMFGELLRPPGTGLSVGGNAAWLTAARIAPMATGFLFWAMAAFMLPPAQLGMGSAVVAAALLTVHLGMLGVGPATLTLLPEQSDGGRRLIASSLLTVGVSTVVLSGAVAAVTYALGSGVGLAWNDPVITGMFTATALFAAVAYQLDHVGVAQERSDRALVRSLTQSLVQLAVLAFAMAGGIREVAVVVAAVGAGALASVVLGLRQLNRAGMSPDWKHGLRVGPALRLLKPGLPNHALMLADRAPRYLLPLIVAATLGPAATASWYMAWMMASAVFFFPQSSGFSLQTALAGGRSRPGLVSSALKTSLALTFVTGAMLLIAGPYLLRFLGPEYASTAILLPVLVPALLLGCVTQVYFGLCRAQGRLAEATAVAVLAAVLVVGPASLGAREFGLLGVAALWSAAQASAALIAIWRLRKLTAATLLEIGPNTPAASGARGF</sequence>
<feature type="transmembrane region" description="Helical" evidence="10">
    <location>
        <begin position="421"/>
        <end position="441"/>
    </location>
</feature>
<dbReference type="OrthoDB" id="5243838at2"/>
<dbReference type="PANTHER" id="PTHR43646">
    <property type="entry name" value="GLYCOSYLTRANSFERASE"/>
    <property type="match status" value="1"/>
</dbReference>
<dbReference type="InterPro" id="IPR029044">
    <property type="entry name" value="Nucleotide-diphossugar_trans"/>
</dbReference>
<feature type="transmembrane region" description="Helical" evidence="10">
    <location>
        <begin position="318"/>
        <end position="342"/>
    </location>
</feature>
<feature type="transmembrane region" description="Helical" evidence="10">
    <location>
        <begin position="390"/>
        <end position="409"/>
    </location>
</feature>
<comment type="pathway">
    <text evidence="7">Carotenoid biosynthesis; staphyloxanthin biosynthesis; staphyloxanthin from farnesyl diphosphate: step 4/5.</text>
</comment>
<feature type="transmembrane region" description="Helical" evidence="10">
    <location>
        <begin position="653"/>
        <end position="675"/>
    </location>
</feature>
<name>A0A328HHK0_ARTGO</name>
<dbReference type="GO" id="GO:0005886">
    <property type="term" value="C:plasma membrane"/>
    <property type="evidence" value="ECO:0007669"/>
    <property type="project" value="UniProtKB-SubCell"/>
</dbReference>
<feature type="transmembrane region" description="Helical" evidence="10">
    <location>
        <begin position="600"/>
        <end position="621"/>
    </location>
</feature>
<dbReference type="PANTHER" id="PTHR43646:SF2">
    <property type="entry name" value="GLYCOSYLTRANSFERASE 2-LIKE DOMAIN-CONTAINING PROTEIN"/>
    <property type="match status" value="1"/>
</dbReference>
<evidence type="ECO:0000256" key="10">
    <source>
        <dbReference type="SAM" id="Phobius"/>
    </source>
</evidence>
<gene>
    <name evidence="12" type="ORF">DBZ45_12810</name>
</gene>
<evidence type="ECO:0000313" key="12">
    <source>
        <dbReference type="EMBL" id="RAM36895.1"/>
    </source>
</evidence>
<accession>A0A328HHK0</accession>
<evidence type="ECO:0000256" key="7">
    <source>
        <dbReference type="ARBA" id="ARBA00037904"/>
    </source>
</evidence>
<evidence type="ECO:0000256" key="9">
    <source>
        <dbReference type="ARBA" id="ARBA00040345"/>
    </source>
</evidence>
<evidence type="ECO:0000256" key="2">
    <source>
        <dbReference type="ARBA" id="ARBA00022475"/>
    </source>
</evidence>
<feature type="transmembrane region" description="Helical" evidence="10">
    <location>
        <begin position="251"/>
        <end position="270"/>
    </location>
</feature>
<comment type="subcellular location">
    <subcellularLocation>
        <location evidence="1">Cell membrane</location>
    </subcellularLocation>
</comment>
<dbReference type="Proteomes" id="UP000249166">
    <property type="component" value="Unassembled WGS sequence"/>
</dbReference>
<evidence type="ECO:0000313" key="13">
    <source>
        <dbReference type="Proteomes" id="UP000249166"/>
    </source>
</evidence>
<keyword evidence="2" id="KW-1003">Cell membrane</keyword>
<feature type="transmembrane region" description="Helical" evidence="10">
    <location>
        <begin position="628"/>
        <end position="647"/>
    </location>
</feature>
<feature type="transmembrane region" description="Helical" evidence="10">
    <location>
        <begin position="447"/>
        <end position="466"/>
    </location>
</feature>
<dbReference type="GO" id="GO:0016757">
    <property type="term" value="F:glycosyltransferase activity"/>
    <property type="evidence" value="ECO:0007669"/>
    <property type="project" value="UniProtKB-KW"/>
</dbReference>
<evidence type="ECO:0000256" key="8">
    <source>
        <dbReference type="ARBA" id="ARBA00038120"/>
    </source>
</evidence>
<comment type="function">
    <text evidence="6">Catalyzes the glycosylation of 4,4'-diaponeurosporenoate, i.e. the esterification of glucose at the C1'' position with the carboxyl group of 4,4'-diaponeurosporenic acid, to form glycosyl-4,4'-diaponeurosporenoate. This is a step in the biosynthesis of staphyloxanthin, an orange pigment present in most staphylococci strains.</text>
</comment>
<proteinExistence type="inferred from homology"/>
<dbReference type="Pfam" id="PF00535">
    <property type="entry name" value="Glycos_transf_2"/>
    <property type="match status" value="1"/>
</dbReference>
<keyword evidence="4 12" id="KW-0808">Transferase</keyword>
<dbReference type="AlphaFoldDB" id="A0A328HHK0"/>
<dbReference type="InterPro" id="IPR001173">
    <property type="entry name" value="Glyco_trans_2-like"/>
</dbReference>
<comment type="similarity">
    <text evidence="8">Belongs to the glycosyltransferase 2 family. CrtQ subfamily.</text>
</comment>
<evidence type="ECO:0000256" key="5">
    <source>
        <dbReference type="ARBA" id="ARBA00023136"/>
    </source>
</evidence>
<keyword evidence="3" id="KW-0328">Glycosyltransferase</keyword>
<protein>
    <recommendedName>
        <fullName evidence="9">4,4'-diaponeurosporenoate glycosyltransferase</fullName>
    </recommendedName>
</protein>
<keyword evidence="5 10" id="KW-0472">Membrane</keyword>
<feature type="transmembrane region" description="Helical" evidence="10">
    <location>
        <begin position="282"/>
        <end position="306"/>
    </location>
</feature>
<evidence type="ECO:0000256" key="6">
    <source>
        <dbReference type="ARBA" id="ARBA00037281"/>
    </source>
</evidence>
<feature type="domain" description="Glycosyltransferase 2-like" evidence="11">
    <location>
        <begin position="11"/>
        <end position="132"/>
    </location>
</feature>
<keyword evidence="10" id="KW-1133">Transmembrane helix</keyword>
<dbReference type="EMBL" id="QLNP01000082">
    <property type="protein sequence ID" value="RAM36895.1"/>
    <property type="molecule type" value="Genomic_DNA"/>
</dbReference>
<reference evidence="12 13" key="1">
    <citation type="submission" date="2018-04" db="EMBL/GenBank/DDBJ databases">
        <title>Bacteria isolated from cave deposits of Manipur.</title>
        <authorList>
            <person name="Sahoo D."/>
            <person name="Sarangthem I."/>
            <person name="Nandeibam J."/>
        </authorList>
    </citation>
    <scope>NUCLEOTIDE SEQUENCE [LARGE SCALE GENOMIC DNA]</scope>
    <source>
        <strain evidence="13">mrc11</strain>
    </source>
</reference>
<comment type="caution">
    <text evidence="12">The sequence shown here is derived from an EMBL/GenBank/DDBJ whole genome shotgun (WGS) entry which is preliminary data.</text>
</comment>
<evidence type="ECO:0000256" key="1">
    <source>
        <dbReference type="ARBA" id="ARBA00004236"/>
    </source>
</evidence>
<dbReference type="SUPFAM" id="SSF53448">
    <property type="entry name" value="Nucleotide-diphospho-sugar transferases"/>
    <property type="match status" value="1"/>
</dbReference>
<feature type="transmembrane region" description="Helical" evidence="10">
    <location>
        <begin position="509"/>
        <end position="530"/>
    </location>
</feature>
<organism evidence="12 13">
    <name type="scientific">Arthrobacter globiformis</name>
    <dbReference type="NCBI Taxonomy" id="1665"/>
    <lineage>
        <taxon>Bacteria</taxon>
        <taxon>Bacillati</taxon>
        <taxon>Actinomycetota</taxon>
        <taxon>Actinomycetes</taxon>
        <taxon>Micrococcales</taxon>
        <taxon>Micrococcaceae</taxon>
        <taxon>Arthrobacter</taxon>
    </lineage>
</organism>
<feature type="transmembrane region" description="Helical" evidence="10">
    <location>
        <begin position="566"/>
        <end position="588"/>
    </location>
</feature>
<keyword evidence="10" id="KW-0812">Transmembrane</keyword>
<evidence type="ECO:0000256" key="3">
    <source>
        <dbReference type="ARBA" id="ARBA00022676"/>
    </source>
</evidence>
<feature type="transmembrane region" description="Helical" evidence="10">
    <location>
        <begin position="354"/>
        <end position="378"/>
    </location>
</feature>
<evidence type="ECO:0000256" key="4">
    <source>
        <dbReference type="ARBA" id="ARBA00022679"/>
    </source>
</evidence>